<dbReference type="GO" id="GO:0016020">
    <property type="term" value="C:membrane"/>
    <property type="evidence" value="ECO:0007669"/>
    <property type="project" value="UniProtKB-SubCell"/>
</dbReference>
<keyword evidence="6 8" id="KW-0472">Membrane</keyword>
<feature type="domain" description="Amino acid transporter transmembrane" evidence="9">
    <location>
        <begin position="152"/>
        <end position="468"/>
    </location>
</feature>
<gene>
    <name evidence="10" type="ORF">Cni_G08287</name>
</gene>
<feature type="transmembrane region" description="Helical" evidence="8">
    <location>
        <begin position="281"/>
        <end position="302"/>
    </location>
</feature>
<feature type="transmembrane region" description="Helical" evidence="8">
    <location>
        <begin position="35"/>
        <end position="55"/>
    </location>
</feature>
<accession>A0AAQ3K5K1</accession>
<dbReference type="EMBL" id="CP136891">
    <property type="protein sequence ID" value="WOK99575.1"/>
    <property type="molecule type" value="Genomic_DNA"/>
</dbReference>
<keyword evidence="5 8" id="KW-1133">Transmembrane helix</keyword>
<keyword evidence="4" id="KW-0029">Amino-acid transport</keyword>
<keyword evidence="11" id="KW-1185">Reference proteome</keyword>
<evidence type="ECO:0000256" key="1">
    <source>
        <dbReference type="ARBA" id="ARBA00004370"/>
    </source>
</evidence>
<evidence type="ECO:0000313" key="11">
    <source>
        <dbReference type="Proteomes" id="UP001327560"/>
    </source>
</evidence>
<feature type="region of interest" description="Disordered" evidence="7">
    <location>
        <begin position="1"/>
        <end position="20"/>
    </location>
</feature>
<evidence type="ECO:0000256" key="8">
    <source>
        <dbReference type="SAM" id="Phobius"/>
    </source>
</evidence>
<feature type="transmembrane region" description="Helical" evidence="8">
    <location>
        <begin position="386"/>
        <end position="406"/>
    </location>
</feature>
<dbReference type="PANTHER" id="PTHR48017">
    <property type="entry name" value="OS05G0424000 PROTEIN-RELATED"/>
    <property type="match status" value="1"/>
</dbReference>
<proteinExistence type="predicted"/>
<keyword evidence="3 8" id="KW-0812">Transmembrane</keyword>
<dbReference type="AlphaFoldDB" id="A0AAQ3K5K1"/>
<evidence type="ECO:0000256" key="2">
    <source>
        <dbReference type="ARBA" id="ARBA00022448"/>
    </source>
</evidence>
<feature type="transmembrane region" description="Helical" evidence="8">
    <location>
        <begin position="444"/>
        <end position="468"/>
    </location>
</feature>
<name>A0AAQ3K5K1_9LILI</name>
<feature type="transmembrane region" description="Helical" evidence="8">
    <location>
        <begin position="322"/>
        <end position="343"/>
    </location>
</feature>
<evidence type="ECO:0000256" key="7">
    <source>
        <dbReference type="SAM" id="MobiDB-lite"/>
    </source>
</evidence>
<feature type="transmembrane region" description="Helical" evidence="8">
    <location>
        <begin position="190"/>
        <end position="213"/>
    </location>
</feature>
<reference evidence="10 11" key="1">
    <citation type="submission" date="2023-10" db="EMBL/GenBank/DDBJ databases">
        <title>Chromosome-scale genome assembly provides insights into flower coloration mechanisms of Canna indica.</title>
        <authorList>
            <person name="Li C."/>
        </authorList>
    </citation>
    <scope>NUCLEOTIDE SEQUENCE [LARGE SCALE GENOMIC DNA]</scope>
    <source>
        <tissue evidence="10">Flower</tissue>
    </source>
</reference>
<protein>
    <recommendedName>
        <fullName evidence="9">Amino acid transporter transmembrane domain-containing protein</fullName>
    </recommendedName>
</protein>
<sequence>MAKYDEAQRNFETSFAGAPPRDDFDDDGRVKRNGYFSLVVVVFFFLDLLHSFLIYEHVHDEAYIYIYTVCRDAVDCECAYHHGGDRIGSALAGVGDGAVGVDRGADCSHLVLAHHLVLLQPARRLLQVSSRQKKLQLQRCCQIQSRAVRKSNCFHRNGHDADCESSTTVDMVIFACIQLVLSQLPNFHKLWWLSILAAVMSVTYSSIGLGLSIDRIAGSGHARTSLTGVEVGVDVSSSDKVWRTFQSLGNIAFAYSYSNVLIEIQDTLKSSPPENKVMKKASTIGVCVTTLFYMACGVLGYAAFGNKAPGNFLTGFGFYDPYWLVDIGNICIAVHLFGAYQVFAQPMFHFFETWIRERRPNSRFITSERVFNVPFLGECPLSVFRLVWRSAYVILTAVLAMIFPFFNDILGLIGAVAFWPLTVFFPVEMYIAQAKIKSNSGTGIWLRILSVVCLLVSLVAACGSVQGLTVSLRRYKPFEAS</sequence>
<evidence type="ECO:0000256" key="4">
    <source>
        <dbReference type="ARBA" id="ARBA00022970"/>
    </source>
</evidence>
<comment type="subcellular location">
    <subcellularLocation>
        <location evidence="1">Membrane</location>
    </subcellularLocation>
</comment>
<dbReference type="InterPro" id="IPR013057">
    <property type="entry name" value="AA_transpt_TM"/>
</dbReference>
<evidence type="ECO:0000256" key="6">
    <source>
        <dbReference type="ARBA" id="ARBA00023136"/>
    </source>
</evidence>
<organism evidence="10 11">
    <name type="scientific">Canna indica</name>
    <name type="common">Indian-shot</name>
    <dbReference type="NCBI Taxonomy" id="4628"/>
    <lineage>
        <taxon>Eukaryota</taxon>
        <taxon>Viridiplantae</taxon>
        <taxon>Streptophyta</taxon>
        <taxon>Embryophyta</taxon>
        <taxon>Tracheophyta</taxon>
        <taxon>Spermatophyta</taxon>
        <taxon>Magnoliopsida</taxon>
        <taxon>Liliopsida</taxon>
        <taxon>Zingiberales</taxon>
        <taxon>Cannaceae</taxon>
        <taxon>Canna</taxon>
    </lineage>
</organism>
<dbReference type="Proteomes" id="UP001327560">
    <property type="component" value="Chromosome 2"/>
</dbReference>
<evidence type="ECO:0000313" key="10">
    <source>
        <dbReference type="EMBL" id="WOK99575.1"/>
    </source>
</evidence>
<evidence type="ECO:0000256" key="3">
    <source>
        <dbReference type="ARBA" id="ARBA00022692"/>
    </source>
</evidence>
<dbReference type="Pfam" id="PF01490">
    <property type="entry name" value="Aa_trans"/>
    <property type="match status" value="1"/>
</dbReference>
<feature type="transmembrane region" description="Helical" evidence="8">
    <location>
        <begin position="412"/>
        <end position="432"/>
    </location>
</feature>
<keyword evidence="2" id="KW-0813">Transport</keyword>
<evidence type="ECO:0000256" key="5">
    <source>
        <dbReference type="ARBA" id="ARBA00022989"/>
    </source>
</evidence>
<dbReference type="GO" id="GO:0006865">
    <property type="term" value="P:amino acid transport"/>
    <property type="evidence" value="ECO:0007669"/>
    <property type="project" value="UniProtKB-KW"/>
</dbReference>
<evidence type="ECO:0000259" key="9">
    <source>
        <dbReference type="Pfam" id="PF01490"/>
    </source>
</evidence>